<organism evidence="2 3">
    <name type="scientific">Thioploca ingrica</name>
    <dbReference type="NCBI Taxonomy" id="40754"/>
    <lineage>
        <taxon>Bacteria</taxon>
        <taxon>Pseudomonadati</taxon>
        <taxon>Pseudomonadota</taxon>
        <taxon>Gammaproteobacteria</taxon>
        <taxon>Thiotrichales</taxon>
        <taxon>Thiotrichaceae</taxon>
        <taxon>Thioploca</taxon>
    </lineage>
</organism>
<evidence type="ECO:0000313" key="3">
    <source>
        <dbReference type="Proteomes" id="UP000031623"/>
    </source>
</evidence>
<accession>A0A090AED2</accession>
<feature type="compositionally biased region" description="Gly residues" evidence="1">
    <location>
        <begin position="510"/>
        <end position="519"/>
    </location>
</feature>
<dbReference type="HOGENOM" id="CLU_309020_0_0_6"/>
<dbReference type="Proteomes" id="UP000031623">
    <property type="component" value="Chromosome"/>
</dbReference>
<dbReference type="EMBL" id="AP014633">
    <property type="protein sequence ID" value="BAP56308.1"/>
    <property type="molecule type" value="Genomic_DNA"/>
</dbReference>
<keyword evidence="3" id="KW-1185">Reference proteome</keyword>
<evidence type="ECO:0000256" key="1">
    <source>
        <dbReference type="SAM" id="MobiDB-lite"/>
    </source>
</evidence>
<dbReference type="AlphaFoldDB" id="A0A090AED2"/>
<proteinExistence type="predicted"/>
<name>A0A090AED2_9GAMM</name>
<gene>
    <name evidence="2" type="ORF">THII_2011</name>
</gene>
<sequence>MMRLLNLTANPHPEGNRIELQWVNPAPERYADVQILRSDNTYPTLVDGQLPAAGFIGTVTTAALFTLGLQFTTPLNRRLFSTQLREIFSQNNIVFSPAVTIQIETAGEKWRIVEVNQLYLLVKQGDHLNVYVQPSTFSDRQSLQGETVYYYTLIPSNPGDYQFDPHNQVAAMATAPYQLGGQMYELLPALYHRYDTVLPPAELAHPTEPQWGQLRRFLAIPGSQLDWIYSLATSLLNLVQLDKVDGRLLPLLAEWIGWQTNYRQQRGVDNQRNEIRQAPYLYQTIGTLPTVTTTLNRLLGWENRFWDNRLKELFNNVVLSNRPEQLNFWALTRLANTWSSLNKPLSLDFAYEGRAVVAHQKDSQEWGLFYHTQENERWAIWYKTLSTLTLALEPFITDLNRGLISIQLQNQLAERGWLLSDTAQVEVQSLENAWWLNDPAAEEIYFIQKENNQLIVYHWAPSQPLNHSRRIDKHPTAGYCQERLWVWWESYDPLTQRWRIDYLTINSPPGSGGVRGGNGDWSERQPFTANPPDPNEPQRRQPWLALTPDLKSFWLFWLEQTAEKSPWQLKYQFVEPTAVEPKLRVPTLERGNQKKLEPTVKPESAVETFPEPGPLADLFALTLPDDSLWVFWARREPNWRWQIVYRVKPKGGQWDELKLLVTPTPDYDARELTAQVIDNGAKIELFWSSNRSGSWSIWCGILAVATGQLSDVQMLTSNPYSQHHPSPITLESGVTWLIYRANDRVFSRSPGGIETVDFRAAGSTTLDLANSTKLSLQGQWGDFQTYTYDIGQPGQRTASNWYARDTVAIYLTSALQNPLWYQQDQLWLTSTLQQFLPIQTRVVFALEPILNQEFVYTYDFPKQTPQRRLEEFWDNQLYPASQDSYTGLTDNFTDAAPDWIWIQALPGESLPQSNWRTTVDFNFNPNELSERIHAARFRTCYLGLTAGGFQCGNN</sequence>
<feature type="region of interest" description="Disordered" evidence="1">
    <location>
        <begin position="509"/>
        <end position="541"/>
    </location>
</feature>
<dbReference type="KEGG" id="tig:THII_2011"/>
<protein>
    <submittedName>
        <fullName evidence="2">Uncharacterized protein</fullName>
    </submittedName>
</protein>
<evidence type="ECO:0000313" key="2">
    <source>
        <dbReference type="EMBL" id="BAP56308.1"/>
    </source>
</evidence>
<reference evidence="2 3" key="1">
    <citation type="journal article" date="2014" name="ISME J.">
        <title>Ecophysiology of Thioploca ingrica as revealed by the complete genome sequence supplemented with proteomic evidence.</title>
        <authorList>
            <person name="Kojima H."/>
            <person name="Ogura Y."/>
            <person name="Yamamoto N."/>
            <person name="Togashi T."/>
            <person name="Mori H."/>
            <person name="Watanabe T."/>
            <person name="Nemoto F."/>
            <person name="Kurokawa K."/>
            <person name="Hayashi T."/>
            <person name="Fukui M."/>
        </authorList>
    </citation>
    <scope>NUCLEOTIDE SEQUENCE [LARGE SCALE GENOMIC DNA]</scope>
</reference>
<dbReference type="STRING" id="40754.THII_2011"/>